<reference evidence="2 3" key="1">
    <citation type="journal article" date="2015" name="Fungal Genet. Biol.">
        <title>Evolution of novel wood decay mechanisms in Agaricales revealed by the genome sequences of Fistulina hepatica and Cylindrobasidium torrendii.</title>
        <authorList>
            <person name="Floudas D."/>
            <person name="Held B.W."/>
            <person name="Riley R."/>
            <person name="Nagy L.G."/>
            <person name="Koehler G."/>
            <person name="Ransdell A.S."/>
            <person name="Younus H."/>
            <person name="Chow J."/>
            <person name="Chiniquy J."/>
            <person name="Lipzen A."/>
            <person name="Tritt A."/>
            <person name="Sun H."/>
            <person name="Haridas S."/>
            <person name="LaButti K."/>
            <person name="Ohm R.A."/>
            <person name="Kues U."/>
            <person name="Blanchette R.A."/>
            <person name="Grigoriev I.V."/>
            <person name="Minto R.E."/>
            <person name="Hibbett D.S."/>
        </authorList>
    </citation>
    <scope>NUCLEOTIDE SEQUENCE [LARGE SCALE GENOMIC DNA]</scope>
    <source>
        <strain evidence="2 3">FP15055 ss-10</strain>
    </source>
</reference>
<dbReference type="Proteomes" id="UP000054007">
    <property type="component" value="Unassembled WGS sequence"/>
</dbReference>
<protein>
    <submittedName>
        <fullName evidence="2">Uncharacterized protein</fullName>
    </submittedName>
</protein>
<name>A0A0D7BCV8_9AGAR</name>
<dbReference type="AlphaFoldDB" id="A0A0D7BCV8"/>
<accession>A0A0D7BCV8</accession>
<feature type="region of interest" description="Disordered" evidence="1">
    <location>
        <begin position="149"/>
        <end position="227"/>
    </location>
</feature>
<evidence type="ECO:0000313" key="3">
    <source>
        <dbReference type="Proteomes" id="UP000054007"/>
    </source>
</evidence>
<keyword evidence="3" id="KW-1185">Reference proteome</keyword>
<sequence length="227" mass="24687">MQRWRSRSPAPSSQRIRALEKEVRELKAELAMARAGKDDTEGFLQGAETSVTFSIRSPSPASSPTALLVSPVKFFQSISTPMLGSTTPMSTPPRRAGVKQCLTFRTASPSPKAVKSMRFQPAGINIATSPRGVESMAFLPVRSSAVVQCPRTPPRRKPVGEYLGSGSASPSPAVLKKRKLASPVRLHSPLSRGGENEEPDTSTMMEGDGREAEVHRSKRARREAYVW</sequence>
<organism evidence="2 3">
    <name type="scientific">Cylindrobasidium torrendii FP15055 ss-10</name>
    <dbReference type="NCBI Taxonomy" id="1314674"/>
    <lineage>
        <taxon>Eukaryota</taxon>
        <taxon>Fungi</taxon>
        <taxon>Dikarya</taxon>
        <taxon>Basidiomycota</taxon>
        <taxon>Agaricomycotina</taxon>
        <taxon>Agaricomycetes</taxon>
        <taxon>Agaricomycetidae</taxon>
        <taxon>Agaricales</taxon>
        <taxon>Marasmiineae</taxon>
        <taxon>Physalacriaceae</taxon>
        <taxon>Cylindrobasidium</taxon>
    </lineage>
</organism>
<proteinExistence type="predicted"/>
<dbReference type="EMBL" id="KN880504">
    <property type="protein sequence ID" value="KIY68352.1"/>
    <property type="molecule type" value="Genomic_DNA"/>
</dbReference>
<evidence type="ECO:0000256" key="1">
    <source>
        <dbReference type="SAM" id="MobiDB-lite"/>
    </source>
</evidence>
<gene>
    <name evidence="2" type="ORF">CYLTODRAFT_489825</name>
</gene>
<evidence type="ECO:0000313" key="2">
    <source>
        <dbReference type="EMBL" id="KIY68352.1"/>
    </source>
</evidence>